<evidence type="ECO:0000259" key="6">
    <source>
        <dbReference type="PROSITE" id="PS50835"/>
    </source>
</evidence>
<dbReference type="SUPFAM" id="SSF48726">
    <property type="entry name" value="Immunoglobulin"/>
    <property type="match status" value="1"/>
</dbReference>
<dbReference type="GO" id="GO:0005576">
    <property type="term" value="C:extracellular region"/>
    <property type="evidence" value="ECO:0007669"/>
    <property type="project" value="UniProtKB-ARBA"/>
</dbReference>
<dbReference type="Proteomes" id="UP001166674">
    <property type="component" value="Unassembled WGS sequence"/>
</dbReference>
<dbReference type="PROSITE" id="PS50835">
    <property type="entry name" value="IG_LIKE"/>
    <property type="match status" value="1"/>
</dbReference>
<evidence type="ECO:0000256" key="5">
    <source>
        <dbReference type="SAM" id="SignalP"/>
    </source>
</evidence>
<dbReference type="Pfam" id="PF07686">
    <property type="entry name" value="V-set"/>
    <property type="match status" value="1"/>
</dbReference>
<protein>
    <submittedName>
        <fullName evidence="7">Ig kappa chain V-III region VG</fullName>
    </submittedName>
</protein>
<evidence type="ECO:0000313" key="7">
    <source>
        <dbReference type="EMBL" id="MBZ3885414.1"/>
    </source>
</evidence>
<keyword evidence="5" id="KW-0732">Signal</keyword>
<dbReference type="GO" id="GO:0019814">
    <property type="term" value="C:immunoglobulin complex"/>
    <property type="evidence" value="ECO:0007669"/>
    <property type="project" value="UniProtKB-KW"/>
</dbReference>
<feature type="domain" description="Ig-like" evidence="6">
    <location>
        <begin position="16"/>
        <end position="108"/>
    </location>
</feature>
<comment type="caution">
    <text evidence="7">The sequence shown here is derived from an EMBL/GenBank/DDBJ whole genome shotgun (WGS) entry which is preliminary data.</text>
</comment>
<sequence length="204" mass="22268">MTALIQLLCLLLLWIPDTTGQAVLTQTPASLSVSPGERATLTCRSSLSVGSALAWYQQKPGQAPRLLIYDASTRASGVPARFSGSGSGTAFTLSISSLEPEDTAVYHCYQYGNWCPTVIQRVTKTSRDHWCYFSHISCFLHRQPLWCLLGWSSYASVGKASFMKSELLIRFQPIPGLPLNVIAQPGSRTTPPSTLDQIHMSGCL</sequence>
<dbReference type="SMART" id="SM00406">
    <property type="entry name" value="IGv"/>
    <property type="match status" value="1"/>
</dbReference>
<dbReference type="SMART" id="SM00409">
    <property type="entry name" value="IG"/>
    <property type="match status" value="1"/>
</dbReference>
<feature type="chain" id="PRO_5041215664" evidence="5">
    <location>
        <begin position="21"/>
        <end position="204"/>
    </location>
</feature>
<dbReference type="GO" id="GO:0005886">
    <property type="term" value="C:plasma membrane"/>
    <property type="evidence" value="ECO:0007669"/>
    <property type="project" value="UniProtKB-ARBA"/>
</dbReference>
<evidence type="ECO:0000313" key="8">
    <source>
        <dbReference type="Proteomes" id="UP001166674"/>
    </source>
</evidence>
<dbReference type="EMBL" id="JAATJV010400023">
    <property type="protein sequence ID" value="MBZ3885414.1"/>
    <property type="molecule type" value="Genomic_DNA"/>
</dbReference>
<keyword evidence="8" id="KW-1185">Reference proteome</keyword>
<proteinExistence type="predicted"/>
<keyword evidence="2" id="KW-1064">Adaptive immunity</keyword>
<organism evidence="7 8">
    <name type="scientific">Sciurus carolinensis</name>
    <name type="common">Eastern gray squirrel</name>
    <dbReference type="NCBI Taxonomy" id="30640"/>
    <lineage>
        <taxon>Eukaryota</taxon>
        <taxon>Metazoa</taxon>
        <taxon>Chordata</taxon>
        <taxon>Craniata</taxon>
        <taxon>Vertebrata</taxon>
        <taxon>Euteleostomi</taxon>
        <taxon>Mammalia</taxon>
        <taxon>Eutheria</taxon>
        <taxon>Euarchontoglires</taxon>
        <taxon>Glires</taxon>
        <taxon>Rodentia</taxon>
        <taxon>Sciuromorpha</taxon>
        <taxon>Sciuridae</taxon>
        <taxon>Sciurinae</taxon>
        <taxon>Sciurini</taxon>
        <taxon>Sciurus</taxon>
    </lineage>
</organism>
<dbReference type="InterPro" id="IPR003599">
    <property type="entry name" value="Ig_sub"/>
</dbReference>
<dbReference type="Gene3D" id="2.60.40.10">
    <property type="entry name" value="Immunoglobulins"/>
    <property type="match status" value="1"/>
</dbReference>
<dbReference type="InterPro" id="IPR013783">
    <property type="entry name" value="Ig-like_fold"/>
</dbReference>
<dbReference type="InterPro" id="IPR036179">
    <property type="entry name" value="Ig-like_dom_sf"/>
</dbReference>
<keyword evidence="1" id="KW-0391">Immunity</keyword>
<dbReference type="InterPro" id="IPR007110">
    <property type="entry name" value="Ig-like_dom"/>
</dbReference>
<dbReference type="InterPro" id="IPR050150">
    <property type="entry name" value="IgV_Light_Chain"/>
</dbReference>
<dbReference type="AlphaFoldDB" id="A0AA41N8R4"/>
<accession>A0AA41N8R4</accession>
<dbReference type="FunFam" id="2.60.40.10:FF:000350">
    <property type="entry name" value="Immunoglobulin kappa chain variable 18-36"/>
    <property type="match status" value="1"/>
</dbReference>
<evidence type="ECO:0000256" key="1">
    <source>
        <dbReference type="ARBA" id="ARBA00022859"/>
    </source>
</evidence>
<dbReference type="PANTHER" id="PTHR23267">
    <property type="entry name" value="IMMUNOGLOBULIN LIGHT CHAIN"/>
    <property type="match status" value="1"/>
</dbReference>
<dbReference type="GO" id="GO:0002250">
    <property type="term" value="P:adaptive immune response"/>
    <property type="evidence" value="ECO:0007669"/>
    <property type="project" value="UniProtKB-KW"/>
</dbReference>
<keyword evidence="4" id="KW-1280">Immunoglobulin</keyword>
<evidence type="ECO:0000256" key="2">
    <source>
        <dbReference type="ARBA" id="ARBA00023130"/>
    </source>
</evidence>
<dbReference type="InterPro" id="IPR013106">
    <property type="entry name" value="Ig_V-set"/>
</dbReference>
<gene>
    <name evidence="7" type="ORF">SUZIE_182825</name>
</gene>
<evidence type="ECO:0000256" key="4">
    <source>
        <dbReference type="ARBA" id="ARBA00043265"/>
    </source>
</evidence>
<reference evidence="7" key="1">
    <citation type="submission" date="2020-03" db="EMBL/GenBank/DDBJ databases">
        <title>Studies in the Genomics of Life Span.</title>
        <authorList>
            <person name="Glass D."/>
        </authorList>
    </citation>
    <scope>NUCLEOTIDE SEQUENCE</scope>
    <source>
        <strain evidence="7">SUZIE</strain>
        <tissue evidence="7">Muscle</tissue>
    </source>
</reference>
<feature type="signal peptide" evidence="5">
    <location>
        <begin position="1"/>
        <end position="20"/>
    </location>
</feature>
<evidence type="ECO:0000256" key="3">
    <source>
        <dbReference type="ARBA" id="ARBA00023157"/>
    </source>
</evidence>
<keyword evidence="3" id="KW-1015">Disulfide bond</keyword>
<name>A0AA41N8R4_SCICA</name>